<evidence type="ECO:0000256" key="1">
    <source>
        <dbReference type="SAM" id="MobiDB-lite"/>
    </source>
</evidence>
<accession>A0AAV8UC88</accession>
<gene>
    <name evidence="2" type="ORF">K2173_023133</name>
</gene>
<dbReference type="AlphaFoldDB" id="A0AAV8UC88"/>
<organism evidence="2 3">
    <name type="scientific">Erythroxylum novogranatense</name>
    <dbReference type="NCBI Taxonomy" id="1862640"/>
    <lineage>
        <taxon>Eukaryota</taxon>
        <taxon>Viridiplantae</taxon>
        <taxon>Streptophyta</taxon>
        <taxon>Embryophyta</taxon>
        <taxon>Tracheophyta</taxon>
        <taxon>Spermatophyta</taxon>
        <taxon>Magnoliopsida</taxon>
        <taxon>eudicotyledons</taxon>
        <taxon>Gunneridae</taxon>
        <taxon>Pentapetalae</taxon>
        <taxon>rosids</taxon>
        <taxon>fabids</taxon>
        <taxon>Malpighiales</taxon>
        <taxon>Erythroxylaceae</taxon>
        <taxon>Erythroxylum</taxon>
    </lineage>
</organism>
<dbReference type="Proteomes" id="UP001159364">
    <property type="component" value="Linkage Group LG01"/>
</dbReference>
<name>A0AAV8UC88_9ROSI</name>
<comment type="caution">
    <text evidence="2">The sequence shown here is derived from an EMBL/GenBank/DDBJ whole genome shotgun (WGS) entry which is preliminary data.</text>
</comment>
<feature type="compositionally biased region" description="Polar residues" evidence="1">
    <location>
        <begin position="45"/>
        <end position="60"/>
    </location>
</feature>
<sequence length="68" mass="8129">MIKRKKKHIKRRRQWKKKNKRGEFGGKQMEAPNSNDEKMRIQKHLGQQNLQLHGNGSSSLEFPWDQCV</sequence>
<feature type="region of interest" description="Disordered" evidence="1">
    <location>
        <begin position="1"/>
        <end position="68"/>
    </location>
</feature>
<reference evidence="2 3" key="1">
    <citation type="submission" date="2021-09" db="EMBL/GenBank/DDBJ databases">
        <title>Genomic insights and catalytic innovation underlie evolution of tropane alkaloids biosynthesis.</title>
        <authorList>
            <person name="Wang Y.-J."/>
            <person name="Tian T."/>
            <person name="Huang J.-P."/>
            <person name="Huang S.-X."/>
        </authorList>
    </citation>
    <scope>NUCLEOTIDE SEQUENCE [LARGE SCALE GENOMIC DNA]</scope>
    <source>
        <strain evidence="2">KIB-2018</strain>
        <tissue evidence="2">Leaf</tissue>
    </source>
</reference>
<keyword evidence="3" id="KW-1185">Reference proteome</keyword>
<evidence type="ECO:0000313" key="3">
    <source>
        <dbReference type="Proteomes" id="UP001159364"/>
    </source>
</evidence>
<feature type="compositionally biased region" description="Basic residues" evidence="1">
    <location>
        <begin position="1"/>
        <end position="20"/>
    </location>
</feature>
<evidence type="ECO:0000313" key="2">
    <source>
        <dbReference type="EMBL" id="KAJ8775368.1"/>
    </source>
</evidence>
<protein>
    <submittedName>
        <fullName evidence="2">Uncharacterized protein</fullName>
    </submittedName>
</protein>
<proteinExistence type="predicted"/>
<dbReference type="EMBL" id="JAIWQS010000001">
    <property type="protein sequence ID" value="KAJ8775368.1"/>
    <property type="molecule type" value="Genomic_DNA"/>
</dbReference>